<dbReference type="Proteomes" id="UP001148662">
    <property type="component" value="Unassembled WGS sequence"/>
</dbReference>
<evidence type="ECO:0000313" key="2">
    <source>
        <dbReference type="Proteomes" id="UP001148662"/>
    </source>
</evidence>
<sequence length="602" mass="68437">METVHETVLKVHDSHNEVHEPRSCFVARLPNEVLDHIFVLTMLSSFAHCDLSRTSDFLGLYRWVTITEVCRHWYNTAIHNPALWSRVYVPSDLTGMNVMPRRSQDAPLYIVYRSDWKLPSKMFMQLVLKDHWHRIQTLFLYLIHGTLFQDTEFYKIVIDFTRQAPILHTLDVWRYSEDVPDIYFSSQNMPSLRVFRAWRTFWVPWENLSSMSNLQVLILFTPPDPAQVTPMSTFIDTLLGLKHLRELQLRLDFSATAGDNLPTVPLSSKNLERLHLSTSPVACSIPLQLITTALNLNLSLDVLDEYYHTTTNAERSLLMSSIIPKFSGSTSPFLLHRFTITFMKNPHRWQITNVGLALQGTMDASKTFQLIMPSAQPLDDLRTDFLNLLPLHSVRQLYIDLSIFKVSTLLVFKPVDFAMLSDKSPSLDTLILRGWPSTSCIEVLCNPHAEVSGCGVPWPSLTTLMLKRIRSPSKGGDGDAEFVRPLRDGLLGRQARGCAKLDHLYVSLRGSIMKKLDFSILQECCRELVIVGYNDTEWGITYGMVHAHGHVVTALGYRYLCSTKPARSLSLVRLVGTTTAKDGFGVPPPPLDTPPQISDVQR</sequence>
<proteinExistence type="predicted"/>
<comment type="caution">
    <text evidence="1">The sequence shown here is derived from an EMBL/GenBank/DDBJ whole genome shotgun (WGS) entry which is preliminary data.</text>
</comment>
<evidence type="ECO:0000313" key="1">
    <source>
        <dbReference type="EMBL" id="KAJ3523668.1"/>
    </source>
</evidence>
<organism evidence="1 2">
    <name type="scientific">Phlebia brevispora</name>
    <dbReference type="NCBI Taxonomy" id="194682"/>
    <lineage>
        <taxon>Eukaryota</taxon>
        <taxon>Fungi</taxon>
        <taxon>Dikarya</taxon>
        <taxon>Basidiomycota</taxon>
        <taxon>Agaricomycotina</taxon>
        <taxon>Agaricomycetes</taxon>
        <taxon>Polyporales</taxon>
        <taxon>Meruliaceae</taxon>
        <taxon>Phlebia</taxon>
    </lineage>
</organism>
<keyword evidence="2" id="KW-1185">Reference proteome</keyword>
<accession>A0ACC1RQS6</accession>
<name>A0ACC1RQS6_9APHY</name>
<protein>
    <submittedName>
        <fullName evidence="1">Uncharacterized protein</fullName>
    </submittedName>
</protein>
<gene>
    <name evidence="1" type="ORF">NM688_g8689</name>
</gene>
<dbReference type="EMBL" id="JANHOG010002415">
    <property type="protein sequence ID" value="KAJ3523668.1"/>
    <property type="molecule type" value="Genomic_DNA"/>
</dbReference>
<reference evidence="1" key="1">
    <citation type="submission" date="2022-07" db="EMBL/GenBank/DDBJ databases">
        <title>Genome Sequence of Phlebia brevispora.</title>
        <authorList>
            <person name="Buettner E."/>
        </authorList>
    </citation>
    <scope>NUCLEOTIDE SEQUENCE</scope>
    <source>
        <strain evidence="1">MPL23</strain>
    </source>
</reference>